<dbReference type="EMBL" id="JAAMPU010000107">
    <property type="protein sequence ID" value="NMH28905.1"/>
    <property type="molecule type" value="Genomic_DNA"/>
</dbReference>
<feature type="chain" id="PRO_5037352171" evidence="1">
    <location>
        <begin position="23"/>
        <end position="201"/>
    </location>
</feature>
<accession>A0A972JID7</accession>
<dbReference type="PANTHER" id="PTHR41913:SF1">
    <property type="entry name" value="DUF1684 DOMAIN-CONTAINING PROTEIN"/>
    <property type="match status" value="1"/>
</dbReference>
<organism evidence="2 3">
    <name type="scientific">Flavobacterium silvaticum</name>
    <dbReference type="NCBI Taxonomy" id="1852020"/>
    <lineage>
        <taxon>Bacteria</taxon>
        <taxon>Pseudomonadati</taxon>
        <taxon>Bacteroidota</taxon>
        <taxon>Flavobacteriia</taxon>
        <taxon>Flavobacteriales</taxon>
        <taxon>Flavobacteriaceae</taxon>
        <taxon>Flavobacterium</taxon>
    </lineage>
</organism>
<name>A0A972JID7_9FLAO</name>
<sequence>MKPVKVVVVIFLLLTSVVQSQAFDAAKSKAAQDKLDSEYANPAESPLEEKDLKTFHGLDFFPVSGDYYIIAKFKRTESESPFEMKTSTKRRPMYVKYGEVEFSIDGKTCKLNVYRNIELSKKEEYKDHLFLPFRDDTNGEETYAGGRYIDLKIPSGNTMVIDFNEAYNPYCAYNHKYSCPIVPSENILEVAIRAGVKKFHD</sequence>
<comment type="caution">
    <text evidence="2">The sequence shown here is derived from an EMBL/GenBank/DDBJ whole genome shotgun (WGS) entry which is preliminary data.</text>
</comment>
<dbReference type="InterPro" id="IPR012467">
    <property type="entry name" value="DUF1684"/>
</dbReference>
<evidence type="ECO:0000313" key="3">
    <source>
        <dbReference type="Proteomes" id="UP000712080"/>
    </source>
</evidence>
<reference evidence="2" key="1">
    <citation type="submission" date="2020-02" db="EMBL/GenBank/DDBJ databases">
        <title>Flavobacterium sp. genome.</title>
        <authorList>
            <person name="Jung H.S."/>
            <person name="Baek J.H."/>
            <person name="Jeon C.O."/>
        </authorList>
    </citation>
    <scope>NUCLEOTIDE SEQUENCE</scope>
    <source>
        <strain evidence="2">SE-s28</strain>
    </source>
</reference>
<dbReference type="Proteomes" id="UP000712080">
    <property type="component" value="Unassembled WGS sequence"/>
</dbReference>
<evidence type="ECO:0000313" key="2">
    <source>
        <dbReference type="EMBL" id="NMH28905.1"/>
    </source>
</evidence>
<proteinExistence type="predicted"/>
<dbReference type="AlphaFoldDB" id="A0A972JID7"/>
<keyword evidence="3" id="KW-1185">Reference proteome</keyword>
<protein>
    <submittedName>
        <fullName evidence="2">DUF1684 domain-containing protein</fullName>
    </submittedName>
</protein>
<keyword evidence="1" id="KW-0732">Signal</keyword>
<dbReference type="RefSeq" id="WP_169528011.1">
    <property type="nucleotide sequence ID" value="NZ_JAAMPU010000107.1"/>
</dbReference>
<dbReference type="PANTHER" id="PTHR41913">
    <property type="entry name" value="DUF1684 DOMAIN-CONTAINING PROTEIN"/>
    <property type="match status" value="1"/>
</dbReference>
<dbReference type="Pfam" id="PF07920">
    <property type="entry name" value="DUF1684"/>
    <property type="match status" value="1"/>
</dbReference>
<feature type="signal peptide" evidence="1">
    <location>
        <begin position="1"/>
        <end position="22"/>
    </location>
</feature>
<gene>
    <name evidence="2" type="ORF">G6047_12750</name>
</gene>
<evidence type="ECO:0000256" key="1">
    <source>
        <dbReference type="SAM" id="SignalP"/>
    </source>
</evidence>